<proteinExistence type="predicted"/>
<dbReference type="PROSITE" id="PS50977">
    <property type="entry name" value="HTH_TETR_2"/>
    <property type="match status" value="1"/>
</dbReference>
<feature type="region of interest" description="Disordered" evidence="3">
    <location>
        <begin position="1"/>
        <end position="23"/>
    </location>
</feature>
<dbReference type="PRINTS" id="PR00455">
    <property type="entry name" value="HTHTETR"/>
</dbReference>
<dbReference type="InterPro" id="IPR036271">
    <property type="entry name" value="Tet_transcr_reg_TetR-rel_C_sf"/>
</dbReference>
<dbReference type="InterPro" id="IPR039536">
    <property type="entry name" value="TetR_C_Proteobacteria"/>
</dbReference>
<dbReference type="InterPro" id="IPR050109">
    <property type="entry name" value="HTH-type_TetR-like_transc_reg"/>
</dbReference>
<comment type="caution">
    <text evidence="5">The sequence shown here is derived from an EMBL/GenBank/DDBJ whole genome shotgun (WGS) entry which is preliminary data.</text>
</comment>
<evidence type="ECO:0000313" key="6">
    <source>
        <dbReference type="Proteomes" id="UP000483004"/>
    </source>
</evidence>
<dbReference type="PANTHER" id="PTHR30055:SF146">
    <property type="entry name" value="HTH-TYPE TRANSCRIPTIONAL DUAL REGULATOR CECR"/>
    <property type="match status" value="1"/>
</dbReference>
<evidence type="ECO:0000256" key="2">
    <source>
        <dbReference type="PROSITE-ProRule" id="PRU00335"/>
    </source>
</evidence>
<gene>
    <name evidence="5" type="ORF">F9B16_21425</name>
</gene>
<organism evidence="5 6">
    <name type="scientific">Actinomadura montaniterrae</name>
    <dbReference type="NCBI Taxonomy" id="1803903"/>
    <lineage>
        <taxon>Bacteria</taxon>
        <taxon>Bacillati</taxon>
        <taxon>Actinomycetota</taxon>
        <taxon>Actinomycetes</taxon>
        <taxon>Streptosporangiales</taxon>
        <taxon>Thermomonosporaceae</taxon>
        <taxon>Actinomadura</taxon>
    </lineage>
</organism>
<evidence type="ECO:0000256" key="1">
    <source>
        <dbReference type="ARBA" id="ARBA00023125"/>
    </source>
</evidence>
<dbReference type="Gene3D" id="1.10.10.60">
    <property type="entry name" value="Homeodomain-like"/>
    <property type="match status" value="1"/>
</dbReference>
<dbReference type="RefSeq" id="WP_151541883.1">
    <property type="nucleotide sequence ID" value="NZ_WBMR01000061.1"/>
</dbReference>
<reference evidence="5 6" key="1">
    <citation type="submission" date="2019-09" db="EMBL/GenBank/DDBJ databases">
        <title>Actinomadura physcomitrii sp. nov., a novel actinomycete isolated from moss [Physcomitrium sphaericum (Ludw) Fuernr].</title>
        <authorList>
            <person name="Liu C."/>
            <person name="Zhuang X."/>
        </authorList>
    </citation>
    <scope>NUCLEOTIDE SEQUENCE [LARGE SCALE GENOMIC DNA]</scope>
    <source>
        <strain evidence="5 6">CYP1-1B</strain>
    </source>
</reference>
<sequence>MSPSDASGAPPPRTRSRRGGRPTLEEAAELDRAVRDAALSLFLEHGYEGTSMDAIARVAGTTKASLYARFKGKEEVFASVLRQAVPDPDWPGTEPAAPDLDDLEGALTAIARTALRRALDPSMVRLSRIAVAHASRFPDLASRAYAAGHFPRRPLLVELLRRHAATGAIQADEPEILAEHFIAMVSGMPARLASFGVERDEATWEHHTQVAVRLFLRGLRPG</sequence>
<dbReference type="Pfam" id="PF14246">
    <property type="entry name" value="TetR_C_7"/>
    <property type="match status" value="1"/>
</dbReference>
<dbReference type="Pfam" id="PF00440">
    <property type="entry name" value="TetR_N"/>
    <property type="match status" value="1"/>
</dbReference>
<evidence type="ECO:0000256" key="3">
    <source>
        <dbReference type="SAM" id="MobiDB-lite"/>
    </source>
</evidence>
<dbReference type="GO" id="GO:0000976">
    <property type="term" value="F:transcription cis-regulatory region binding"/>
    <property type="evidence" value="ECO:0007669"/>
    <property type="project" value="TreeGrafter"/>
</dbReference>
<dbReference type="SUPFAM" id="SSF48498">
    <property type="entry name" value="Tetracyclin repressor-like, C-terminal domain"/>
    <property type="match status" value="1"/>
</dbReference>
<dbReference type="OrthoDB" id="7186128at2"/>
<dbReference type="PANTHER" id="PTHR30055">
    <property type="entry name" value="HTH-TYPE TRANSCRIPTIONAL REGULATOR RUTR"/>
    <property type="match status" value="1"/>
</dbReference>
<evidence type="ECO:0000313" key="5">
    <source>
        <dbReference type="EMBL" id="KAB2379191.1"/>
    </source>
</evidence>
<accession>A0A6L3VQX7</accession>
<dbReference type="EMBL" id="WBMR01000061">
    <property type="protein sequence ID" value="KAB2379191.1"/>
    <property type="molecule type" value="Genomic_DNA"/>
</dbReference>
<dbReference type="InterPro" id="IPR001647">
    <property type="entry name" value="HTH_TetR"/>
</dbReference>
<dbReference type="Proteomes" id="UP000483004">
    <property type="component" value="Unassembled WGS sequence"/>
</dbReference>
<dbReference type="GO" id="GO:0003700">
    <property type="term" value="F:DNA-binding transcription factor activity"/>
    <property type="evidence" value="ECO:0007669"/>
    <property type="project" value="TreeGrafter"/>
</dbReference>
<dbReference type="Gene3D" id="1.10.357.10">
    <property type="entry name" value="Tetracycline Repressor, domain 2"/>
    <property type="match status" value="1"/>
</dbReference>
<keyword evidence="1 2" id="KW-0238">DNA-binding</keyword>
<dbReference type="InterPro" id="IPR009057">
    <property type="entry name" value="Homeodomain-like_sf"/>
</dbReference>
<evidence type="ECO:0000259" key="4">
    <source>
        <dbReference type="PROSITE" id="PS50977"/>
    </source>
</evidence>
<feature type="domain" description="HTH tetR-type" evidence="4">
    <location>
        <begin position="28"/>
        <end position="88"/>
    </location>
</feature>
<keyword evidence="6" id="KW-1185">Reference proteome</keyword>
<dbReference type="AlphaFoldDB" id="A0A6L3VQX7"/>
<protein>
    <submittedName>
        <fullName evidence="5">TetR/AcrR family transcriptional regulator</fullName>
    </submittedName>
</protein>
<dbReference type="SUPFAM" id="SSF46689">
    <property type="entry name" value="Homeodomain-like"/>
    <property type="match status" value="1"/>
</dbReference>
<name>A0A6L3VQX7_9ACTN</name>
<feature type="DNA-binding region" description="H-T-H motif" evidence="2">
    <location>
        <begin position="51"/>
        <end position="70"/>
    </location>
</feature>